<dbReference type="Proteomes" id="UP000553632">
    <property type="component" value="Unassembled WGS sequence"/>
</dbReference>
<evidence type="ECO:0000313" key="1">
    <source>
        <dbReference type="EMBL" id="KAF4744389.1"/>
    </source>
</evidence>
<evidence type="ECO:0000313" key="2">
    <source>
        <dbReference type="Proteomes" id="UP000553632"/>
    </source>
</evidence>
<accession>A0A7J6TGI9</accession>
<comment type="caution">
    <text evidence="1">The sequence shown here is derived from an EMBL/GenBank/DDBJ whole genome shotgun (WGS) entry which is preliminary data.</text>
</comment>
<gene>
    <name evidence="1" type="ORF">FOZ63_013553</name>
</gene>
<name>A0A7J6TGI9_PEROL</name>
<keyword evidence="2" id="KW-1185">Reference proteome</keyword>
<reference evidence="1 2" key="1">
    <citation type="submission" date="2020-04" db="EMBL/GenBank/DDBJ databases">
        <title>Perkinsus olseni comparative genomics.</title>
        <authorList>
            <person name="Bogema D.R."/>
        </authorList>
    </citation>
    <scope>NUCLEOTIDE SEQUENCE [LARGE SCALE GENOMIC DNA]</scope>
    <source>
        <strain evidence="1 2">ATCC PRA-207</strain>
    </source>
</reference>
<feature type="non-terminal residue" evidence="1">
    <location>
        <position position="1"/>
    </location>
</feature>
<sequence>QILLDALTEGNGSQSMPDIICICEPGNFHWSAQWLSYYHIYGESSKGCEEYRRRVKDEIKRWSMEVPNSLRCEEIDQEMAKLSGIITEAKRQLLSTRVLEVKADSAPWWGHQLD</sequence>
<dbReference type="EMBL" id="JABANO010010879">
    <property type="protein sequence ID" value="KAF4744389.1"/>
    <property type="molecule type" value="Genomic_DNA"/>
</dbReference>
<proteinExistence type="predicted"/>
<protein>
    <submittedName>
        <fullName evidence="1">Uncharacterized protein</fullName>
    </submittedName>
</protein>
<feature type="non-terminal residue" evidence="1">
    <location>
        <position position="114"/>
    </location>
</feature>
<organism evidence="1 2">
    <name type="scientific">Perkinsus olseni</name>
    <name type="common">Perkinsus atlanticus</name>
    <dbReference type="NCBI Taxonomy" id="32597"/>
    <lineage>
        <taxon>Eukaryota</taxon>
        <taxon>Sar</taxon>
        <taxon>Alveolata</taxon>
        <taxon>Perkinsozoa</taxon>
        <taxon>Perkinsea</taxon>
        <taxon>Perkinsida</taxon>
        <taxon>Perkinsidae</taxon>
        <taxon>Perkinsus</taxon>
    </lineage>
</organism>
<dbReference type="AlphaFoldDB" id="A0A7J6TGI9"/>